<dbReference type="Gene3D" id="3.10.50.40">
    <property type="match status" value="1"/>
</dbReference>
<dbReference type="PROSITE" id="PS50059">
    <property type="entry name" value="FKBP_PPIASE"/>
    <property type="match status" value="1"/>
</dbReference>
<comment type="similarity">
    <text evidence="2 6">Belongs to the FKBP-type PPIase family.</text>
</comment>
<dbReference type="EC" id="5.2.1.8" evidence="6"/>
<evidence type="ECO:0000256" key="7">
    <source>
        <dbReference type="SAM" id="SignalP"/>
    </source>
</evidence>
<dbReference type="Proteomes" id="UP000297647">
    <property type="component" value="Unassembled WGS sequence"/>
</dbReference>
<organism evidence="9 10">
    <name type="scientific">Algoriphagus kandeliae</name>
    <dbReference type="NCBI Taxonomy" id="2562278"/>
    <lineage>
        <taxon>Bacteria</taxon>
        <taxon>Pseudomonadati</taxon>
        <taxon>Bacteroidota</taxon>
        <taxon>Cytophagia</taxon>
        <taxon>Cytophagales</taxon>
        <taxon>Cyclobacteriaceae</taxon>
        <taxon>Algoriphagus</taxon>
    </lineage>
</organism>
<gene>
    <name evidence="9" type="ORF">E4S40_07105</name>
</gene>
<dbReference type="RefSeq" id="WP_135072635.1">
    <property type="nucleotide sequence ID" value="NZ_SPSB01000002.1"/>
</dbReference>
<dbReference type="PANTHER" id="PTHR43811">
    <property type="entry name" value="FKBP-TYPE PEPTIDYL-PROLYL CIS-TRANS ISOMERASE FKPA"/>
    <property type="match status" value="1"/>
</dbReference>
<dbReference type="SUPFAM" id="SSF54534">
    <property type="entry name" value="FKBP-like"/>
    <property type="match status" value="1"/>
</dbReference>
<evidence type="ECO:0000256" key="3">
    <source>
        <dbReference type="ARBA" id="ARBA00023110"/>
    </source>
</evidence>
<dbReference type="Pfam" id="PF00254">
    <property type="entry name" value="FKBP_C"/>
    <property type="match status" value="1"/>
</dbReference>
<accession>A0A4Y9QXQ0</accession>
<evidence type="ECO:0000313" key="9">
    <source>
        <dbReference type="EMBL" id="TFV95986.1"/>
    </source>
</evidence>
<sequence length="184" mass="20308">MRLQPFISFLALVLIGISFSACVDPESTVETILERDKKAIEEYLAANPITGPKDFVDEVTGFRVIWQEMSNSGQLPVPGDTVRVNYTGKLLSNKVFDTSIESVARQNNIYSENRNYIPIKFILGRGQLIEGFEAAIAIMEAGDKATVIMPSLYGYGNASQGDIPPNSPLIFELHLIDIKKGPQQ</sequence>
<keyword evidence="3 5" id="KW-0697">Rotamase</keyword>
<evidence type="ECO:0000256" key="1">
    <source>
        <dbReference type="ARBA" id="ARBA00000971"/>
    </source>
</evidence>
<keyword evidence="10" id="KW-1185">Reference proteome</keyword>
<reference evidence="9 10" key="1">
    <citation type="submission" date="2019-03" db="EMBL/GenBank/DDBJ databases">
        <title>Algoriphagus sp. nov, a new strain isolated from root system soil of mangrove plant Kandelia.</title>
        <authorList>
            <person name="Yin Q."/>
            <person name="Wang K."/>
            <person name="Song Z."/>
        </authorList>
    </citation>
    <scope>NUCLEOTIDE SEQUENCE [LARGE SCALE GENOMIC DNA]</scope>
    <source>
        <strain evidence="9 10">XY-J91</strain>
    </source>
</reference>
<evidence type="ECO:0000256" key="6">
    <source>
        <dbReference type="RuleBase" id="RU003915"/>
    </source>
</evidence>
<evidence type="ECO:0000256" key="4">
    <source>
        <dbReference type="ARBA" id="ARBA00023235"/>
    </source>
</evidence>
<keyword evidence="7" id="KW-0732">Signal</keyword>
<dbReference type="InterPro" id="IPR046357">
    <property type="entry name" value="PPIase_dom_sf"/>
</dbReference>
<dbReference type="InterPro" id="IPR001179">
    <property type="entry name" value="PPIase_FKBP_dom"/>
</dbReference>
<evidence type="ECO:0000256" key="5">
    <source>
        <dbReference type="PROSITE-ProRule" id="PRU00277"/>
    </source>
</evidence>
<dbReference type="OrthoDB" id="9814548at2"/>
<feature type="chain" id="PRO_5021391603" description="Peptidyl-prolyl cis-trans isomerase" evidence="7">
    <location>
        <begin position="24"/>
        <end position="184"/>
    </location>
</feature>
<evidence type="ECO:0000259" key="8">
    <source>
        <dbReference type="PROSITE" id="PS50059"/>
    </source>
</evidence>
<name>A0A4Y9QXQ0_9BACT</name>
<evidence type="ECO:0000313" key="10">
    <source>
        <dbReference type="Proteomes" id="UP000297647"/>
    </source>
</evidence>
<feature type="signal peptide" evidence="7">
    <location>
        <begin position="1"/>
        <end position="23"/>
    </location>
</feature>
<dbReference type="GO" id="GO:0003755">
    <property type="term" value="F:peptidyl-prolyl cis-trans isomerase activity"/>
    <property type="evidence" value="ECO:0007669"/>
    <property type="project" value="UniProtKB-UniRule"/>
</dbReference>
<dbReference type="AlphaFoldDB" id="A0A4Y9QXQ0"/>
<dbReference type="EMBL" id="SPSB01000002">
    <property type="protein sequence ID" value="TFV95986.1"/>
    <property type="molecule type" value="Genomic_DNA"/>
</dbReference>
<comment type="caution">
    <text evidence="9">The sequence shown here is derived from an EMBL/GenBank/DDBJ whole genome shotgun (WGS) entry which is preliminary data.</text>
</comment>
<dbReference type="PROSITE" id="PS51257">
    <property type="entry name" value="PROKAR_LIPOPROTEIN"/>
    <property type="match status" value="1"/>
</dbReference>
<comment type="catalytic activity">
    <reaction evidence="1 5 6">
        <text>[protein]-peptidylproline (omega=180) = [protein]-peptidylproline (omega=0)</text>
        <dbReference type="Rhea" id="RHEA:16237"/>
        <dbReference type="Rhea" id="RHEA-COMP:10747"/>
        <dbReference type="Rhea" id="RHEA-COMP:10748"/>
        <dbReference type="ChEBI" id="CHEBI:83833"/>
        <dbReference type="ChEBI" id="CHEBI:83834"/>
        <dbReference type="EC" id="5.2.1.8"/>
    </reaction>
</comment>
<proteinExistence type="inferred from homology"/>
<keyword evidence="4 5" id="KW-0413">Isomerase</keyword>
<evidence type="ECO:0000256" key="2">
    <source>
        <dbReference type="ARBA" id="ARBA00006577"/>
    </source>
</evidence>
<feature type="domain" description="PPIase FKBP-type" evidence="8">
    <location>
        <begin position="79"/>
        <end position="179"/>
    </location>
</feature>
<protein>
    <recommendedName>
        <fullName evidence="6">Peptidyl-prolyl cis-trans isomerase</fullName>
        <ecNumber evidence="6">5.2.1.8</ecNumber>
    </recommendedName>
</protein>
<dbReference type="PANTHER" id="PTHR43811:SF19">
    <property type="entry name" value="39 KDA FK506-BINDING NUCLEAR PROTEIN"/>
    <property type="match status" value="1"/>
</dbReference>